<proteinExistence type="predicted"/>
<dbReference type="AlphaFoldDB" id="A0AAV7U2P4"/>
<comment type="caution">
    <text evidence="1">The sequence shown here is derived from an EMBL/GenBank/DDBJ whole genome shotgun (WGS) entry which is preliminary data.</text>
</comment>
<protein>
    <submittedName>
        <fullName evidence="1">Uncharacterized protein</fullName>
    </submittedName>
</protein>
<evidence type="ECO:0000313" key="1">
    <source>
        <dbReference type="EMBL" id="KAJ1183065.1"/>
    </source>
</evidence>
<gene>
    <name evidence="1" type="ORF">NDU88_008238</name>
</gene>
<accession>A0AAV7U2P4</accession>
<dbReference type="Proteomes" id="UP001066276">
    <property type="component" value="Chromosome 3_2"/>
</dbReference>
<reference evidence="1" key="1">
    <citation type="journal article" date="2022" name="bioRxiv">
        <title>Sequencing and chromosome-scale assembly of the giantPleurodeles waltlgenome.</title>
        <authorList>
            <person name="Brown T."/>
            <person name="Elewa A."/>
            <person name="Iarovenko S."/>
            <person name="Subramanian E."/>
            <person name="Araus A.J."/>
            <person name="Petzold A."/>
            <person name="Susuki M."/>
            <person name="Suzuki K.-i.T."/>
            <person name="Hayashi T."/>
            <person name="Toyoda A."/>
            <person name="Oliveira C."/>
            <person name="Osipova E."/>
            <person name="Leigh N.D."/>
            <person name="Simon A."/>
            <person name="Yun M.H."/>
        </authorList>
    </citation>
    <scope>NUCLEOTIDE SEQUENCE</scope>
    <source>
        <strain evidence="1">20211129_DDA</strain>
        <tissue evidence="1">Liver</tissue>
    </source>
</reference>
<name>A0AAV7U2P4_PLEWA</name>
<organism evidence="1 2">
    <name type="scientific">Pleurodeles waltl</name>
    <name type="common">Iberian ribbed newt</name>
    <dbReference type="NCBI Taxonomy" id="8319"/>
    <lineage>
        <taxon>Eukaryota</taxon>
        <taxon>Metazoa</taxon>
        <taxon>Chordata</taxon>
        <taxon>Craniata</taxon>
        <taxon>Vertebrata</taxon>
        <taxon>Euteleostomi</taxon>
        <taxon>Amphibia</taxon>
        <taxon>Batrachia</taxon>
        <taxon>Caudata</taxon>
        <taxon>Salamandroidea</taxon>
        <taxon>Salamandridae</taxon>
        <taxon>Pleurodelinae</taxon>
        <taxon>Pleurodeles</taxon>
    </lineage>
</organism>
<sequence length="78" mass="8350">MVVLAPERPSSKTGLLIGEALALVRGVHYAARKTMEVLAPETNPYSKAGLLTGEALALVIGVHYAARRTVEVLEPERP</sequence>
<dbReference type="EMBL" id="JANPWB010000006">
    <property type="protein sequence ID" value="KAJ1183065.1"/>
    <property type="molecule type" value="Genomic_DNA"/>
</dbReference>
<keyword evidence="2" id="KW-1185">Reference proteome</keyword>
<evidence type="ECO:0000313" key="2">
    <source>
        <dbReference type="Proteomes" id="UP001066276"/>
    </source>
</evidence>